<evidence type="ECO:0000313" key="3">
    <source>
        <dbReference type="Proteomes" id="UP000077266"/>
    </source>
</evidence>
<reference evidence="2 3" key="1">
    <citation type="journal article" date="2016" name="Mol. Biol. Evol.">
        <title>Comparative Genomics of Early-Diverging Mushroom-Forming Fungi Provides Insights into the Origins of Lignocellulose Decay Capabilities.</title>
        <authorList>
            <person name="Nagy L.G."/>
            <person name="Riley R."/>
            <person name="Tritt A."/>
            <person name="Adam C."/>
            <person name="Daum C."/>
            <person name="Floudas D."/>
            <person name="Sun H."/>
            <person name="Yadav J.S."/>
            <person name="Pangilinan J."/>
            <person name="Larsson K.H."/>
            <person name="Matsuura K."/>
            <person name="Barry K."/>
            <person name="Labutti K."/>
            <person name="Kuo R."/>
            <person name="Ohm R.A."/>
            <person name="Bhattacharya S.S."/>
            <person name="Shirouzu T."/>
            <person name="Yoshinaga Y."/>
            <person name="Martin F.M."/>
            <person name="Grigoriev I.V."/>
            <person name="Hibbett D.S."/>
        </authorList>
    </citation>
    <scope>NUCLEOTIDE SEQUENCE [LARGE SCALE GENOMIC DNA]</scope>
    <source>
        <strain evidence="2 3">HHB12029</strain>
    </source>
</reference>
<gene>
    <name evidence="2" type="ORF">EXIGLDRAFT_759676</name>
</gene>
<sequence>MPQNQATRRSTKAAPTRAEQAHSRAAWHPSKDCRSISDILTTRYMRQADAGLIRYEKYQLRYAILEERLRAFEPKALVALRPDHRDLVHLVDAQLAHVARSWSTLIDTLAEEGSLFAPGLDGYCSSKLDVYLLDSLDTLYELDTDCAHVFPDYDSLFGDEVAGCHCHLCNASTEAKMRLKMCAVEFHGDLDKHFFCRVFRDLAVEIESGPQA</sequence>
<evidence type="ECO:0000256" key="1">
    <source>
        <dbReference type="SAM" id="MobiDB-lite"/>
    </source>
</evidence>
<accession>A0A165PR04</accession>
<dbReference type="Proteomes" id="UP000077266">
    <property type="component" value="Unassembled WGS sequence"/>
</dbReference>
<proteinExistence type="predicted"/>
<dbReference type="EMBL" id="KV425887">
    <property type="protein sequence ID" value="KZW02547.1"/>
    <property type="molecule type" value="Genomic_DNA"/>
</dbReference>
<feature type="region of interest" description="Disordered" evidence="1">
    <location>
        <begin position="1"/>
        <end position="25"/>
    </location>
</feature>
<protein>
    <submittedName>
        <fullName evidence="2">Uncharacterized protein</fullName>
    </submittedName>
</protein>
<dbReference type="AlphaFoldDB" id="A0A165PR04"/>
<organism evidence="2 3">
    <name type="scientific">Exidia glandulosa HHB12029</name>
    <dbReference type="NCBI Taxonomy" id="1314781"/>
    <lineage>
        <taxon>Eukaryota</taxon>
        <taxon>Fungi</taxon>
        <taxon>Dikarya</taxon>
        <taxon>Basidiomycota</taxon>
        <taxon>Agaricomycotina</taxon>
        <taxon>Agaricomycetes</taxon>
        <taxon>Auriculariales</taxon>
        <taxon>Exidiaceae</taxon>
        <taxon>Exidia</taxon>
    </lineage>
</organism>
<keyword evidence="3" id="KW-1185">Reference proteome</keyword>
<dbReference type="InParanoid" id="A0A165PR04"/>
<name>A0A165PR04_EXIGL</name>
<evidence type="ECO:0000313" key="2">
    <source>
        <dbReference type="EMBL" id="KZW02547.1"/>
    </source>
</evidence>